<proteinExistence type="predicted"/>
<dbReference type="EMBL" id="CM046393">
    <property type="protein sequence ID" value="KAI8549156.1"/>
    <property type="molecule type" value="Genomic_DNA"/>
</dbReference>
<dbReference type="Proteomes" id="UP001062846">
    <property type="component" value="Chromosome 6"/>
</dbReference>
<accession>A0ACC0N8D7</accession>
<comment type="caution">
    <text evidence="1">The sequence shown here is derived from an EMBL/GenBank/DDBJ whole genome shotgun (WGS) entry which is preliminary data.</text>
</comment>
<reference evidence="1" key="1">
    <citation type="submission" date="2022-02" db="EMBL/GenBank/DDBJ databases">
        <title>Plant Genome Project.</title>
        <authorList>
            <person name="Zhang R.-G."/>
        </authorList>
    </citation>
    <scope>NUCLEOTIDE SEQUENCE</scope>
    <source>
        <strain evidence="1">AT1</strain>
    </source>
</reference>
<name>A0ACC0N8D7_RHOML</name>
<keyword evidence="2" id="KW-1185">Reference proteome</keyword>
<protein>
    <submittedName>
        <fullName evidence="1">Uncharacterized protein</fullName>
    </submittedName>
</protein>
<evidence type="ECO:0000313" key="2">
    <source>
        <dbReference type="Proteomes" id="UP001062846"/>
    </source>
</evidence>
<organism evidence="1 2">
    <name type="scientific">Rhododendron molle</name>
    <name type="common">Chinese azalea</name>
    <name type="synonym">Azalea mollis</name>
    <dbReference type="NCBI Taxonomy" id="49168"/>
    <lineage>
        <taxon>Eukaryota</taxon>
        <taxon>Viridiplantae</taxon>
        <taxon>Streptophyta</taxon>
        <taxon>Embryophyta</taxon>
        <taxon>Tracheophyta</taxon>
        <taxon>Spermatophyta</taxon>
        <taxon>Magnoliopsida</taxon>
        <taxon>eudicotyledons</taxon>
        <taxon>Gunneridae</taxon>
        <taxon>Pentapetalae</taxon>
        <taxon>asterids</taxon>
        <taxon>Ericales</taxon>
        <taxon>Ericaceae</taxon>
        <taxon>Ericoideae</taxon>
        <taxon>Rhodoreae</taxon>
        <taxon>Rhododendron</taxon>
    </lineage>
</organism>
<evidence type="ECO:0000313" key="1">
    <source>
        <dbReference type="EMBL" id="KAI8549156.1"/>
    </source>
</evidence>
<gene>
    <name evidence="1" type="ORF">RHMOL_Rhmol06G0004600</name>
</gene>
<sequence length="189" mass="21028">MCSTNLVDKYGGLKEVSTTRNMDLESRSQPRPCLPGKDPIKQNNNGFSPPQTGIDDATKAATAAKAAKSAKATAVTEKATKAAEAAKTAVASKTRGDQITLEVFAQMQKQIKKLTQGLQTAMQENADLQKQISEPSILNLQHSRHEEEDHREESKSSEKESENRKKRQIRIHPLRLKRRCSRCKIKFKG</sequence>